<evidence type="ECO:0000259" key="2">
    <source>
        <dbReference type="Pfam" id="PF00437"/>
    </source>
</evidence>
<comment type="caution">
    <text evidence="3">The sequence shown here is derived from an EMBL/GenBank/DDBJ whole genome shotgun (WGS) entry which is preliminary data.</text>
</comment>
<dbReference type="Proteomes" id="UP001235840">
    <property type="component" value="Unassembled WGS sequence"/>
</dbReference>
<keyword evidence="4" id="KW-1185">Reference proteome</keyword>
<evidence type="ECO:0000313" key="4">
    <source>
        <dbReference type="Proteomes" id="UP001235840"/>
    </source>
</evidence>
<dbReference type="InterPro" id="IPR001482">
    <property type="entry name" value="T2SS/T4SS_dom"/>
</dbReference>
<dbReference type="RefSeq" id="WP_307391998.1">
    <property type="nucleotide sequence ID" value="NZ_BAAADK010000045.1"/>
</dbReference>
<dbReference type="InterPro" id="IPR027417">
    <property type="entry name" value="P-loop_NTPase"/>
</dbReference>
<dbReference type="Gene3D" id="3.30.450.380">
    <property type="match status" value="1"/>
</dbReference>
<evidence type="ECO:0000313" key="3">
    <source>
        <dbReference type="EMBL" id="MDQ0165212.1"/>
    </source>
</evidence>
<dbReference type="CDD" id="cd01130">
    <property type="entry name" value="VirB11-like_ATPase"/>
    <property type="match status" value="1"/>
</dbReference>
<dbReference type="Gene3D" id="3.40.50.300">
    <property type="entry name" value="P-loop containing nucleotide triphosphate hydrolases"/>
    <property type="match status" value="1"/>
</dbReference>
<feature type="domain" description="Bacterial type II secretion system protein E" evidence="2">
    <location>
        <begin position="91"/>
        <end position="345"/>
    </location>
</feature>
<evidence type="ECO:0000256" key="1">
    <source>
        <dbReference type="ARBA" id="ARBA00006611"/>
    </source>
</evidence>
<accession>A0ABT9VWM5</accession>
<organism evidence="3 4">
    <name type="scientific">Caldalkalibacillus horti</name>
    <dbReference type="NCBI Taxonomy" id="77523"/>
    <lineage>
        <taxon>Bacteria</taxon>
        <taxon>Bacillati</taxon>
        <taxon>Bacillota</taxon>
        <taxon>Bacilli</taxon>
        <taxon>Bacillales</taxon>
        <taxon>Bacillaceae</taxon>
        <taxon>Caldalkalibacillus</taxon>
    </lineage>
</organism>
<dbReference type="Pfam" id="PF00437">
    <property type="entry name" value="T2SSE"/>
    <property type="match status" value="1"/>
</dbReference>
<sequence length="445" mass="49759">MFKGSTEISTTLNFSDVQNDFTYTKIEEYVRHYKARLIKEANLDKIIVLEPTERKQKIERLIHGMIEEERVIIPSFDIKRIIEEIINESVGYGPLEELLSDSSITEIMVNGPDDIHIERKGRLEKTSIRFKDEQHIRHIIDRIIAPLGRRIDSSSPMVDARLHDGSRVNATIPPVSLDGPVISIRKFNAKPLGLDNLISYGSLVPDMGKFLQAAVQSKANILVSGGTGSGKTTLLNVLSNSIPVGERIITIEDMAELRFQYENMVRMEARPPNMEGKGEISIRHLVKNALRMRPDRIIVGEVRGSEAIDMLQAMNTGHEGSLTTIHANSPKDAIGRLEAMVIMSGLPLTVDVIRGYFVGALDLIVQTSRLADGKRKIVSIAEVVEIEGSMQINEIFRFRRDGVNESGDVMGEFEATGYLPEIVQRFKSFGVSLPDSFFEQRSLSC</sequence>
<dbReference type="SUPFAM" id="SSF52540">
    <property type="entry name" value="P-loop containing nucleoside triphosphate hydrolases"/>
    <property type="match status" value="1"/>
</dbReference>
<comment type="similarity">
    <text evidence="1">Belongs to the GSP E family.</text>
</comment>
<dbReference type="PANTHER" id="PTHR30486">
    <property type="entry name" value="TWITCHING MOTILITY PROTEIN PILT"/>
    <property type="match status" value="1"/>
</dbReference>
<dbReference type="InterPro" id="IPR050921">
    <property type="entry name" value="T4SS_GSP_E_ATPase"/>
</dbReference>
<dbReference type="EMBL" id="JAUSTY010000004">
    <property type="protein sequence ID" value="MDQ0165212.1"/>
    <property type="molecule type" value="Genomic_DNA"/>
</dbReference>
<proteinExistence type="inferred from homology"/>
<protein>
    <submittedName>
        <fullName evidence="3">Pilus assembly protein CpaF</fullName>
    </submittedName>
</protein>
<reference evidence="3 4" key="1">
    <citation type="submission" date="2023-07" db="EMBL/GenBank/DDBJ databases">
        <title>Genomic Encyclopedia of Type Strains, Phase IV (KMG-IV): sequencing the most valuable type-strain genomes for metagenomic binning, comparative biology and taxonomic classification.</title>
        <authorList>
            <person name="Goeker M."/>
        </authorList>
    </citation>
    <scope>NUCLEOTIDE SEQUENCE [LARGE SCALE GENOMIC DNA]</scope>
    <source>
        <strain evidence="3 4">DSM 12751</strain>
    </source>
</reference>
<dbReference type="PANTHER" id="PTHR30486:SF15">
    <property type="entry name" value="TYPE II_IV SECRETION SYSTEM ATPASE"/>
    <property type="match status" value="1"/>
</dbReference>
<gene>
    <name evidence="3" type="ORF">J2S11_001112</name>
</gene>
<name>A0ABT9VWM5_9BACI</name>